<evidence type="ECO:0000313" key="2">
    <source>
        <dbReference type="EMBL" id="RKG73494.1"/>
    </source>
</evidence>
<dbReference type="EMBL" id="RAVZ01000408">
    <property type="protein sequence ID" value="RKG73494.1"/>
    <property type="molecule type" value="Genomic_DNA"/>
</dbReference>
<comment type="caution">
    <text evidence="2">The sequence shown here is derived from an EMBL/GenBank/DDBJ whole genome shotgun (WGS) entry which is preliminary data.</text>
</comment>
<name>A0A3A8I100_9BACT</name>
<sequence>MTETYHVGSYWGPRKETPEACALRLGRFLTGLRDVDPSFAQWFQPGRSRKAALTRPIGLEPAELEKLVRLGKDRVVEEIGFRVDGWNGVGADHDACGFLVTCGSHAARVSNACSITLPSRGPNADRLLTAHVLAGLLRAAAVAWEPVWGVATSQAHRKLLDERGVRGAPCVGWVMYLEGHRGAVPPLPAPARIEPVEGRGTLITLTPERFTVANPEHMALAERVGELLAGAGLMQPVSP</sequence>
<organism evidence="2 3">
    <name type="scientific">Corallococcus terminator</name>
    <dbReference type="NCBI Taxonomy" id="2316733"/>
    <lineage>
        <taxon>Bacteria</taxon>
        <taxon>Pseudomonadati</taxon>
        <taxon>Myxococcota</taxon>
        <taxon>Myxococcia</taxon>
        <taxon>Myxococcales</taxon>
        <taxon>Cystobacterineae</taxon>
        <taxon>Myxococcaceae</taxon>
        <taxon>Corallococcus</taxon>
    </lineage>
</organism>
<dbReference type="AlphaFoldDB" id="A0A3A8I100"/>
<evidence type="ECO:0000313" key="3">
    <source>
        <dbReference type="Proteomes" id="UP000268094"/>
    </source>
</evidence>
<dbReference type="Pfam" id="PF15579">
    <property type="entry name" value="Imm52"/>
    <property type="match status" value="1"/>
</dbReference>
<evidence type="ECO:0000259" key="1">
    <source>
        <dbReference type="Pfam" id="PF15579"/>
    </source>
</evidence>
<reference evidence="3" key="1">
    <citation type="submission" date="2018-09" db="EMBL/GenBank/DDBJ databases">
        <authorList>
            <person name="Livingstone P.G."/>
            <person name="Whitworth D.E."/>
        </authorList>
    </citation>
    <scope>NUCLEOTIDE SEQUENCE [LARGE SCALE GENOMIC DNA]</scope>
    <source>
        <strain evidence="3">CA054A</strain>
    </source>
</reference>
<gene>
    <name evidence="2" type="ORF">D7V88_36335</name>
</gene>
<protein>
    <recommendedName>
        <fullName evidence="1">Immunity protein 52 domain-containing protein</fullName>
    </recommendedName>
</protein>
<feature type="domain" description="Immunity protein 52" evidence="1">
    <location>
        <begin position="3"/>
        <end position="236"/>
    </location>
</feature>
<proteinExistence type="predicted"/>
<accession>A0A3A8I100</accession>
<dbReference type="InterPro" id="IPR028969">
    <property type="entry name" value="Imm52"/>
</dbReference>
<keyword evidence="3" id="KW-1185">Reference proteome</keyword>
<dbReference type="Proteomes" id="UP000268094">
    <property type="component" value="Unassembled WGS sequence"/>
</dbReference>